<dbReference type="RefSeq" id="WP_405276373.1">
    <property type="nucleotide sequence ID" value="NZ_CP144380.1"/>
</dbReference>
<keyword evidence="3" id="KW-1185">Reference proteome</keyword>
<feature type="signal peptide" evidence="1">
    <location>
        <begin position="1"/>
        <end position="21"/>
    </location>
</feature>
<evidence type="ECO:0000313" key="3">
    <source>
        <dbReference type="Proteomes" id="UP001484239"/>
    </source>
</evidence>
<sequence>MKNIRLGMGLLALAVGLPAPAIGQEGPHPGLAAVLEKVQSLHDGAEIAVVVDGRLPTDPDRPGILVSESANREFARLHELPATTSDDLLICPGTSQRGCHLRGDISVGVSFLVDRERSEEADVLVMVQSEQLDLERIPIGVRVYRAVLREMERGWEIVDFELVWMS</sequence>
<comment type="caution">
    <text evidence="2">The sequence shown here is derived from an EMBL/GenBank/DDBJ whole genome shotgun (WGS) entry which is preliminary data.</text>
</comment>
<feature type="chain" id="PRO_5045806193" evidence="1">
    <location>
        <begin position="22"/>
        <end position="166"/>
    </location>
</feature>
<dbReference type="Proteomes" id="UP001484239">
    <property type="component" value="Unassembled WGS sequence"/>
</dbReference>
<gene>
    <name evidence="2" type="ORF">WI372_01035</name>
</gene>
<protein>
    <submittedName>
        <fullName evidence="2">Uncharacterized protein</fullName>
    </submittedName>
</protein>
<proteinExistence type="predicted"/>
<name>A0ABU9E4A3_9BACT</name>
<accession>A0ABU9E4A3</accession>
<evidence type="ECO:0000256" key="1">
    <source>
        <dbReference type="SAM" id="SignalP"/>
    </source>
</evidence>
<dbReference type="EMBL" id="JBBHLI010000001">
    <property type="protein sequence ID" value="MEK9499563.1"/>
    <property type="molecule type" value="Genomic_DNA"/>
</dbReference>
<evidence type="ECO:0000313" key="2">
    <source>
        <dbReference type="EMBL" id="MEK9499563.1"/>
    </source>
</evidence>
<reference evidence="2 3" key="1">
    <citation type="submission" date="2024-02" db="EMBL/GenBank/DDBJ databases">
        <title>A novel Gemmatimonadota bacterium.</title>
        <authorList>
            <person name="Du Z.-J."/>
            <person name="Ye Y.-Q."/>
        </authorList>
    </citation>
    <scope>NUCLEOTIDE SEQUENCE [LARGE SCALE GENOMIC DNA]</scope>
    <source>
        <strain evidence="2 3">DH-20</strain>
    </source>
</reference>
<organism evidence="2 3">
    <name type="scientific">Gaopeijia maritima</name>
    <dbReference type="NCBI Taxonomy" id="3119007"/>
    <lineage>
        <taxon>Bacteria</taxon>
        <taxon>Pseudomonadati</taxon>
        <taxon>Gemmatimonadota</taxon>
        <taxon>Longimicrobiia</taxon>
        <taxon>Gaopeijiales</taxon>
        <taxon>Gaopeijiaceae</taxon>
        <taxon>Gaopeijia</taxon>
    </lineage>
</organism>
<keyword evidence="1" id="KW-0732">Signal</keyword>